<dbReference type="SUPFAM" id="SSF55811">
    <property type="entry name" value="Nudix"/>
    <property type="match status" value="1"/>
</dbReference>
<keyword evidence="2 3" id="KW-0378">Hydrolase</keyword>
<dbReference type="InterPro" id="IPR020084">
    <property type="entry name" value="NUDIX_hydrolase_CS"/>
</dbReference>
<reference evidence="5" key="1">
    <citation type="submission" date="2019-02" db="EMBL/GenBank/DDBJ databases">
        <authorList>
            <person name="Gruber-Vodicka R. H."/>
            <person name="Seah K. B. B."/>
        </authorList>
    </citation>
    <scope>NUCLEOTIDE SEQUENCE</scope>
    <source>
        <strain evidence="5">BECK_M7</strain>
    </source>
</reference>
<dbReference type="Pfam" id="PF00293">
    <property type="entry name" value="NUDIX"/>
    <property type="match status" value="1"/>
</dbReference>
<evidence type="ECO:0000256" key="1">
    <source>
        <dbReference type="ARBA" id="ARBA00001946"/>
    </source>
</evidence>
<dbReference type="GO" id="GO:0016787">
    <property type="term" value="F:hydrolase activity"/>
    <property type="evidence" value="ECO:0007669"/>
    <property type="project" value="UniProtKB-KW"/>
</dbReference>
<dbReference type="PROSITE" id="PS00893">
    <property type="entry name" value="NUDIX_BOX"/>
    <property type="match status" value="1"/>
</dbReference>
<dbReference type="CDD" id="cd02883">
    <property type="entry name" value="NUDIX_Hydrolase"/>
    <property type="match status" value="1"/>
</dbReference>
<dbReference type="PANTHER" id="PTHR43046:SF14">
    <property type="entry name" value="MUTT_NUDIX FAMILY PROTEIN"/>
    <property type="match status" value="1"/>
</dbReference>
<dbReference type="PANTHER" id="PTHR43046">
    <property type="entry name" value="GDP-MANNOSE MANNOSYL HYDROLASE"/>
    <property type="match status" value="1"/>
</dbReference>
<comment type="similarity">
    <text evidence="3">Belongs to the Nudix hydrolase family.</text>
</comment>
<dbReference type="InterPro" id="IPR020476">
    <property type="entry name" value="Nudix_hydrolase"/>
</dbReference>
<dbReference type="PROSITE" id="PS51462">
    <property type="entry name" value="NUDIX"/>
    <property type="match status" value="1"/>
</dbReference>
<evidence type="ECO:0000256" key="3">
    <source>
        <dbReference type="RuleBase" id="RU003476"/>
    </source>
</evidence>
<protein>
    <submittedName>
        <fullName evidence="5">ADP-ribose pyrophosphatase YjhB, NUDIX family</fullName>
    </submittedName>
</protein>
<name>A0A450U794_9GAMM</name>
<dbReference type="AlphaFoldDB" id="A0A450U794"/>
<dbReference type="Gene3D" id="3.90.79.10">
    <property type="entry name" value="Nucleoside Triphosphate Pyrophosphohydrolase"/>
    <property type="match status" value="1"/>
</dbReference>
<dbReference type="Gene3D" id="6.10.250.1120">
    <property type="match status" value="1"/>
</dbReference>
<gene>
    <name evidence="5" type="ORF">BECKLFY1418B_GA0070995_100735</name>
</gene>
<comment type="cofactor">
    <cofactor evidence="1">
        <name>Mg(2+)</name>
        <dbReference type="ChEBI" id="CHEBI:18420"/>
    </cofactor>
</comment>
<feature type="domain" description="Nudix hydrolase" evidence="4">
    <location>
        <begin position="70"/>
        <end position="206"/>
    </location>
</feature>
<proteinExistence type="inferred from homology"/>
<dbReference type="PRINTS" id="PR00502">
    <property type="entry name" value="NUDIXFAMILY"/>
</dbReference>
<dbReference type="EMBL" id="CAADFF010000007">
    <property type="protein sequence ID" value="VFJ87554.1"/>
    <property type="molecule type" value="Genomic_DNA"/>
</dbReference>
<dbReference type="InterPro" id="IPR015797">
    <property type="entry name" value="NUDIX_hydrolase-like_dom_sf"/>
</dbReference>
<dbReference type="InterPro" id="IPR000086">
    <property type="entry name" value="NUDIX_hydrolase_dom"/>
</dbReference>
<sequence length="227" mass="25177">MSKTEPTYDSDLARWADLLRDISARGLCYSKDPHDIENFHRIQAIAREMLASSTGGIDGRGQQMPWVEMLFRRPTPVIYGDGALIDGNGAVLLVQRADNHTWLLPGGALEVGENAARGVCREVREETGITCTPTSLVGVFDEPCGVACFPYHMYILTFLCRVDTPDTSDFVLPPHEISAAGWFEEDALPDALYPGVSLRIREAFKSWRGEQNAYFDGVRDVPTRLIG</sequence>
<dbReference type="InterPro" id="IPR059176">
    <property type="entry name" value="UDP-X_N"/>
</dbReference>
<evidence type="ECO:0000313" key="5">
    <source>
        <dbReference type="EMBL" id="VFJ87554.1"/>
    </source>
</evidence>
<accession>A0A450U794</accession>
<evidence type="ECO:0000256" key="2">
    <source>
        <dbReference type="ARBA" id="ARBA00022801"/>
    </source>
</evidence>
<dbReference type="Pfam" id="PF12535">
    <property type="entry name" value="Nudix_N"/>
    <property type="match status" value="1"/>
</dbReference>
<organism evidence="5">
    <name type="scientific">Candidatus Kentrum sp. LFY</name>
    <dbReference type="NCBI Taxonomy" id="2126342"/>
    <lineage>
        <taxon>Bacteria</taxon>
        <taxon>Pseudomonadati</taxon>
        <taxon>Pseudomonadota</taxon>
        <taxon>Gammaproteobacteria</taxon>
        <taxon>Candidatus Kentrum</taxon>
    </lineage>
</organism>
<evidence type="ECO:0000259" key="4">
    <source>
        <dbReference type="PROSITE" id="PS51462"/>
    </source>
</evidence>